<comment type="subcellular location">
    <subcellularLocation>
        <location evidence="1">Membrane</location>
        <topology evidence="1">Multi-pass membrane protein</topology>
    </subcellularLocation>
</comment>
<evidence type="ECO:0000256" key="2">
    <source>
        <dbReference type="ARBA" id="ARBA00008873"/>
    </source>
</evidence>
<keyword evidence="6 9" id="KW-1133">Transmembrane helix</keyword>
<evidence type="ECO:0000256" key="6">
    <source>
        <dbReference type="ARBA" id="ARBA00022989"/>
    </source>
</evidence>
<feature type="domain" description="Cation efflux protein cytoplasmic" evidence="11">
    <location>
        <begin position="210"/>
        <end position="286"/>
    </location>
</feature>
<dbReference type="InterPro" id="IPR002524">
    <property type="entry name" value="Cation_efflux"/>
</dbReference>
<evidence type="ECO:0000259" key="10">
    <source>
        <dbReference type="Pfam" id="PF01545"/>
    </source>
</evidence>
<keyword evidence="8 9" id="KW-0472">Membrane</keyword>
<dbReference type="AlphaFoldDB" id="A0AA96GB36"/>
<organism evidence="12 13">
    <name type="scientific">Candidatus Nitrospira allomarina</name>
    <dbReference type="NCBI Taxonomy" id="3020900"/>
    <lineage>
        <taxon>Bacteria</taxon>
        <taxon>Pseudomonadati</taxon>
        <taxon>Nitrospirota</taxon>
        <taxon>Nitrospiria</taxon>
        <taxon>Nitrospirales</taxon>
        <taxon>Nitrospiraceae</taxon>
        <taxon>Nitrospira</taxon>
    </lineage>
</organism>
<dbReference type="InterPro" id="IPR027469">
    <property type="entry name" value="Cation_efflux_TMD_sf"/>
</dbReference>
<dbReference type="NCBIfam" id="TIGR01297">
    <property type="entry name" value="CDF"/>
    <property type="match status" value="1"/>
</dbReference>
<gene>
    <name evidence="12" type="ORF">PP769_13070</name>
</gene>
<feature type="transmembrane region" description="Helical" evidence="9">
    <location>
        <begin position="157"/>
        <end position="175"/>
    </location>
</feature>
<feature type="domain" description="Cation efflux protein transmembrane" evidence="10">
    <location>
        <begin position="16"/>
        <end position="206"/>
    </location>
</feature>
<keyword evidence="13" id="KW-1185">Reference proteome</keyword>
<dbReference type="Pfam" id="PF16916">
    <property type="entry name" value="ZT_dimer"/>
    <property type="match status" value="1"/>
</dbReference>
<dbReference type="GO" id="GO:0005886">
    <property type="term" value="C:plasma membrane"/>
    <property type="evidence" value="ECO:0007669"/>
    <property type="project" value="TreeGrafter"/>
</dbReference>
<keyword evidence="3" id="KW-0813">Transport</keyword>
<keyword evidence="5" id="KW-0864">Zinc transport</keyword>
<accession>A0AA96GB36</accession>
<protein>
    <submittedName>
        <fullName evidence="12">Cation diffusion facilitator family transporter</fullName>
    </submittedName>
</protein>
<dbReference type="Proteomes" id="UP001302719">
    <property type="component" value="Chromosome"/>
</dbReference>
<dbReference type="InterPro" id="IPR027470">
    <property type="entry name" value="Cation_efflux_CTD"/>
</dbReference>
<dbReference type="PANTHER" id="PTHR11562">
    <property type="entry name" value="CATION EFFLUX PROTEIN/ ZINC TRANSPORTER"/>
    <property type="match status" value="1"/>
</dbReference>
<sequence>MTSSKLNASPLTYRLKLGLVLNGIIILAEFIGGYAINSLGLMSDAGHNLIDQGSLLLALYAHILATQPATEHRTFGYHRAGTIAAFLNSLLLIFTGGIIGVFALDRMFSPVDVPGFWVMVIAGISLIANLAVALLLRRGAEDDLNIRGAFLHMVMDAWMSLGVIIAGLGIALTGFTILDPLISLLIVIIIVKGSWPLFRESLDILLESTPPHLKTSDIVATIENVPGVRKVHDLHIWSVEPRIVMLTCHVLVDAETVPDKDQLLQPIQSTLSSKFGIHHLTIQLETACQEQEDLHCNLSYLTNGSTGAESIPPHLHHH</sequence>
<keyword evidence="5" id="KW-0862">Zinc</keyword>
<dbReference type="InterPro" id="IPR036837">
    <property type="entry name" value="Cation_efflux_CTD_sf"/>
</dbReference>
<proteinExistence type="inferred from homology"/>
<dbReference type="RefSeq" id="WP_312640800.1">
    <property type="nucleotide sequence ID" value="NZ_CP116967.1"/>
</dbReference>
<dbReference type="InterPro" id="IPR050681">
    <property type="entry name" value="CDF/SLC30A"/>
</dbReference>
<keyword evidence="4 9" id="KW-0812">Transmembrane</keyword>
<evidence type="ECO:0000256" key="4">
    <source>
        <dbReference type="ARBA" id="ARBA00022692"/>
    </source>
</evidence>
<feature type="transmembrane region" description="Helical" evidence="9">
    <location>
        <begin position="116"/>
        <end position="136"/>
    </location>
</feature>
<dbReference type="SUPFAM" id="SSF160240">
    <property type="entry name" value="Cation efflux protein cytoplasmic domain-like"/>
    <property type="match status" value="1"/>
</dbReference>
<evidence type="ECO:0000259" key="11">
    <source>
        <dbReference type="Pfam" id="PF16916"/>
    </source>
</evidence>
<dbReference type="InterPro" id="IPR058533">
    <property type="entry name" value="Cation_efflux_TM"/>
</dbReference>
<dbReference type="Pfam" id="PF01545">
    <property type="entry name" value="Cation_efflux"/>
    <property type="match status" value="1"/>
</dbReference>
<dbReference type="Gene3D" id="1.20.1510.10">
    <property type="entry name" value="Cation efflux protein transmembrane domain"/>
    <property type="match status" value="1"/>
</dbReference>
<name>A0AA96GB36_9BACT</name>
<dbReference type="EMBL" id="CP116967">
    <property type="protein sequence ID" value="WNM56905.1"/>
    <property type="molecule type" value="Genomic_DNA"/>
</dbReference>
<feature type="transmembrane region" description="Helical" evidence="9">
    <location>
        <begin position="20"/>
        <end position="42"/>
    </location>
</feature>
<evidence type="ECO:0000256" key="1">
    <source>
        <dbReference type="ARBA" id="ARBA00004141"/>
    </source>
</evidence>
<evidence type="ECO:0000313" key="13">
    <source>
        <dbReference type="Proteomes" id="UP001302719"/>
    </source>
</evidence>
<evidence type="ECO:0000256" key="7">
    <source>
        <dbReference type="ARBA" id="ARBA00023065"/>
    </source>
</evidence>
<dbReference type="PANTHER" id="PTHR11562:SF17">
    <property type="entry name" value="RE54080P-RELATED"/>
    <property type="match status" value="1"/>
</dbReference>
<keyword evidence="7" id="KW-0406">Ion transport</keyword>
<dbReference type="GO" id="GO:0005385">
    <property type="term" value="F:zinc ion transmembrane transporter activity"/>
    <property type="evidence" value="ECO:0007669"/>
    <property type="project" value="TreeGrafter"/>
</dbReference>
<evidence type="ECO:0000256" key="3">
    <source>
        <dbReference type="ARBA" id="ARBA00022448"/>
    </source>
</evidence>
<evidence type="ECO:0000256" key="8">
    <source>
        <dbReference type="ARBA" id="ARBA00023136"/>
    </source>
</evidence>
<evidence type="ECO:0000256" key="9">
    <source>
        <dbReference type="SAM" id="Phobius"/>
    </source>
</evidence>
<dbReference type="SUPFAM" id="SSF161111">
    <property type="entry name" value="Cation efflux protein transmembrane domain-like"/>
    <property type="match status" value="1"/>
</dbReference>
<dbReference type="Gene3D" id="3.30.70.1350">
    <property type="entry name" value="Cation efflux protein, cytoplasmic domain"/>
    <property type="match status" value="1"/>
</dbReference>
<dbReference type="KEGG" id="nall:PP769_13070"/>
<comment type="similarity">
    <text evidence="2">Belongs to the cation diffusion facilitator (CDF) transporter (TC 2.A.4) family. SLC30A subfamily.</text>
</comment>
<evidence type="ECO:0000256" key="5">
    <source>
        <dbReference type="ARBA" id="ARBA00022906"/>
    </source>
</evidence>
<evidence type="ECO:0000313" key="12">
    <source>
        <dbReference type="EMBL" id="WNM56905.1"/>
    </source>
</evidence>
<feature type="transmembrane region" description="Helical" evidence="9">
    <location>
        <begin position="83"/>
        <end position="104"/>
    </location>
</feature>
<reference evidence="12 13" key="1">
    <citation type="submission" date="2023-01" db="EMBL/GenBank/DDBJ databases">
        <title>Cultivation and genomic characterization of new, ubiquitous marine nitrite-oxidizing bacteria from the Nitrospirales.</title>
        <authorList>
            <person name="Mueller A.J."/>
            <person name="Daebeler A."/>
            <person name="Herbold C.W."/>
            <person name="Kirkegaard R.H."/>
            <person name="Daims H."/>
        </authorList>
    </citation>
    <scope>NUCLEOTIDE SEQUENCE [LARGE SCALE GENOMIC DNA]</scope>
    <source>
        <strain evidence="12 13">VA</strain>
    </source>
</reference>